<feature type="transmembrane region" description="Helical" evidence="1">
    <location>
        <begin position="81"/>
        <end position="100"/>
    </location>
</feature>
<keyword evidence="1" id="KW-0472">Membrane</keyword>
<name>A0A976P008_BRELC</name>
<evidence type="ECO:0000313" key="3">
    <source>
        <dbReference type="Proteomes" id="UP000294530"/>
    </source>
</evidence>
<dbReference type="RefSeq" id="XP_067823623.1">
    <property type="nucleotide sequence ID" value="XM_067961043.1"/>
</dbReference>
<sequence length="133" mass="14735">MGSRALIGAFRGGLSVNVCRQALTTRGGHAHRPPPPPFARIKVPENPLHEEAELVWNDGVAPETLIDFDAPHIPKYQALQHWLLGLSALATLMGVVTVYNPDSWRQASKRGNHLIDLKWELGEIDEPEGEMDE</sequence>
<evidence type="ECO:0000313" key="2">
    <source>
        <dbReference type="EMBL" id="TDH74125.1"/>
    </source>
</evidence>
<keyword evidence="1" id="KW-0812">Transmembrane</keyword>
<dbReference type="KEGG" id="blac:94346714"/>
<comment type="caution">
    <text evidence="2">The sequence shown here is derived from an EMBL/GenBank/DDBJ whole genome shotgun (WGS) entry which is preliminary data.</text>
</comment>
<evidence type="ECO:0000256" key="1">
    <source>
        <dbReference type="SAM" id="Phobius"/>
    </source>
</evidence>
<proteinExistence type="predicted"/>
<keyword evidence="3" id="KW-1185">Reference proteome</keyword>
<protein>
    <submittedName>
        <fullName evidence="2">Uncharacterized protein</fullName>
    </submittedName>
</protein>
<dbReference type="OrthoDB" id="75067at2759"/>
<dbReference type="GeneID" id="94346714"/>
<organism evidence="2 3">
    <name type="scientific">Bremia lactucae</name>
    <name type="common">Lettuce downy mildew</name>
    <dbReference type="NCBI Taxonomy" id="4779"/>
    <lineage>
        <taxon>Eukaryota</taxon>
        <taxon>Sar</taxon>
        <taxon>Stramenopiles</taxon>
        <taxon>Oomycota</taxon>
        <taxon>Peronosporomycetes</taxon>
        <taxon>Peronosporales</taxon>
        <taxon>Peronosporaceae</taxon>
        <taxon>Bremia</taxon>
    </lineage>
</organism>
<dbReference type="PANTHER" id="PTHR36401">
    <property type="entry name" value="NADH DEHYDROGENASE [UBIQUINONE] 1 BETA SUBCOMPLEX SUBUNIT 8, MITOCHONDRIAL"/>
    <property type="match status" value="1"/>
</dbReference>
<gene>
    <name evidence="2" type="ORF">CCR75_002946</name>
</gene>
<dbReference type="PANTHER" id="PTHR36401:SF1">
    <property type="entry name" value="NADH DEHYDROGENASE [UBIQUINONE] 1 BETA SUBCOMPLEX SUBUNIT 8, MITOCHONDRIAL"/>
    <property type="match status" value="1"/>
</dbReference>
<dbReference type="AlphaFoldDB" id="A0A976P008"/>
<keyword evidence="1" id="KW-1133">Transmembrane helix</keyword>
<dbReference type="EMBL" id="SHOA02000028">
    <property type="protein sequence ID" value="TDH74125.1"/>
    <property type="molecule type" value="Genomic_DNA"/>
</dbReference>
<dbReference type="Proteomes" id="UP000294530">
    <property type="component" value="Unassembled WGS sequence"/>
</dbReference>
<dbReference type="InterPro" id="IPR038863">
    <property type="entry name" value="Put_Complex_I_su8"/>
</dbReference>
<reference evidence="2 3" key="1">
    <citation type="journal article" date="2021" name="Genome Biol.">
        <title>AFLAP: assembly-free linkage analysis pipeline using k-mers from genome sequencing data.</title>
        <authorList>
            <person name="Fletcher K."/>
            <person name="Zhang L."/>
            <person name="Gil J."/>
            <person name="Han R."/>
            <person name="Cavanaugh K."/>
            <person name="Michelmore R."/>
        </authorList>
    </citation>
    <scope>NUCLEOTIDE SEQUENCE [LARGE SCALE GENOMIC DNA]</scope>
    <source>
        <strain evidence="2 3">SF5</strain>
    </source>
</reference>
<accession>A0A976P008</accession>